<keyword evidence="3" id="KW-1185">Reference proteome</keyword>
<dbReference type="Proteomes" id="UP001221142">
    <property type="component" value="Unassembled WGS sequence"/>
</dbReference>
<name>A0AAD7C1B8_9AGAR</name>
<proteinExistence type="predicted"/>
<evidence type="ECO:0000313" key="2">
    <source>
        <dbReference type="EMBL" id="KAJ7636333.1"/>
    </source>
</evidence>
<evidence type="ECO:0000313" key="3">
    <source>
        <dbReference type="Proteomes" id="UP001221142"/>
    </source>
</evidence>
<sequence length="205" mass="23203">MSQHYSLTQRDKRKRAPSPLRPKSDENARGQYDLNSSSKPAKLPRVTPAGNKRNILGLKQPALNSHRIGAPVATVHRPAAGIRDRPMPKERADTLDALAKQDHDDRESVWFRETEEADPKINVQAVLDSARPPATDQEEIRALKDKIEQLERDLSHANASLFSAEAMLKKRENEIRRLNAELEASQNSEPKKRRQQGPAIPTRKY</sequence>
<evidence type="ECO:0000256" key="1">
    <source>
        <dbReference type="SAM" id="MobiDB-lite"/>
    </source>
</evidence>
<protein>
    <submittedName>
        <fullName evidence="2">Uncharacterized protein</fullName>
    </submittedName>
</protein>
<dbReference type="EMBL" id="JARKIF010000006">
    <property type="protein sequence ID" value="KAJ7636333.1"/>
    <property type="molecule type" value="Genomic_DNA"/>
</dbReference>
<dbReference type="AlphaFoldDB" id="A0AAD7C1B8"/>
<accession>A0AAD7C1B8</accession>
<gene>
    <name evidence="2" type="ORF">FB45DRAFT_1024456</name>
</gene>
<feature type="region of interest" description="Disordered" evidence="1">
    <location>
        <begin position="179"/>
        <end position="205"/>
    </location>
</feature>
<reference evidence="2" key="1">
    <citation type="submission" date="2023-03" db="EMBL/GenBank/DDBJ databases">
        <title>Massive genome expansion in bonnet fungi (Mycena s.s.) driven by repeated elements and novel gene families across ecological guilds.</title>
        <authorList>
            <consortium name="Lawrence Berkeley National Laboratory"/>
            <person name="Harder C.B."/>
            <person name="Miyauchi S."/>
            <person name="Viragh M."/>
            <person name="Kuo A."/>
            <person name="Thoen E."/>
            <person name="Andreopoulos B."/>
            <person name="Lu D."/>
            <person name="Skrede I."/>
            <person name="Drula E."/>
            <person name="Henrissat B."/>
            <person name="Morin E."/>
            <person name="Kohler A."/>
            <person name="Barry K."/>
            <person name="LaButti K."/>
            <person name="Morin E."/>
            <person name="Salamov A."/>
            <person name="Lipzen A."/>
            <person name="Mereny Z."/>
            <person name="Hegedus B."/>
            <person name="Baldrian P."/>
            <person name="Stursova M."/>
            <person name="Weitz H."/>
            <person name="Taylor A."/>
            <person name="Grigoriev I.V."/>
            <person name="Nagy L.G."/>
            <person name="Martin F."/>
            <person name="Kauserud H."/>
        </authorList>
    </citation>
    <scope>NUCLEOTIDE SEQUENCE</scope>
    <source>
        <strain evidence="2">9284</strain>
    </source>
</reference>
<organism evidence="2 3">
    <name type="scientific">Roridomyces roridus</name>
    <dbReference type="NCBI Taxonomy" id="1738132"/>
    <lineage>
        <taxon>Eukaryota</taxon>
        <taxon>Fungi</taxon>
        <taxon>Dikarya</taxon>
        <taxon>Basidiomycota</taxon>
        <taxon>Agaricomycotina</taxon>
        <taxon>Agaricomycetes</taxon>
        <taxon>Agaricomycetidae</taxon>
        <taxon>Agaricales</taxon>
        <taxon>Marasmiineae</taxon>
        <taxon>Mycenaceae</taxon>
        <taxon>Roridomyces</taxon>
    </lineage>
</organism>
<feature type="region of interest" description="Disordered" evidence="1">
    <location>
        <begin position="1"/>
        <end position="88"/>
    </location>
</feature>
<comment type="caution">
    <text evidence="2">The sequence shown here is derived from an EMBL/GenBank/DDBJ whole genome shotgun (WGS) entry which is preliminary data.</text>
</comment>